<keyword evidence="2" id="KW-1185">Reference proteome</keyword>
<reference evidence="1" key="1">
    <citation type="submission" date="2022-04" db="EMBL/GenBank/DDBJ databases">
        <title>Genome of the entomopathogenic fungus Entomophthora muscae.</title>
        <authorList>
            <person name="Elya C."/>
            <person name="Lovett B.R."/>
            <person name="Lee E."/>
            <person name="Macias A.M."/>
            <person name="Hajek A.E."/>
            <person name="De Bivort B.L."/>
            <person name="Kasson M.T."/>
            <person name="De Fine Licht H.H."/>
            <person name="Stajich J.E."/>
        </authorList>
    </citation>
    <scope>NUCLEOTIDE SEQUENCE</scope>
    <source>
        <strain evidence="1">Berkeley</strain>
    </source>
</reference>
<comment type="caution">
    <text evidence="1">The sequence shown here is derived from an EMBL/GenBank/DDBJ whole genome shotgun (WGS) entry which is preliminary data.</text>
</comment>
<organism evidence="1 2">
    <name type="scientific">Entomophthora muscae</name>
    <dbReference type="NCBI Taxonomy" id="34485"/>
    <lineage>
        <taxon>Eukaryota</taxon>
        <taxon>Fungi</taxon>
        <taxon>Fungi incertae sedis</taxon>
        <taxon>Zoopagomycota</taxon>
        <taxon>Entomophthoromycotina</taxon>
        <taxon>Entomophthoromycetes</taxon>
        <taxon>Entomophthorales</taxon>
        <taxon>Entomophthoraceae</taxon>
        <taxon>Entomophthora</taxon>
    </lineage>
</organism>
<gene>
    <name evidence="1" type="ORF">DSO57_1004263</name>
</gene>
<sequence length="199" mass="20730">MSCLPMDWALYTPGTEIHNVSVLYQSMVIPLSAFNALPAEGFFQAPSAAPQCQGYSYTYSGVINTQTPAITKQTSTANMQTPSTKIQTSTATAKLLSAVNAQKPAANTQMLAAIEQMHIATVQVPTTLASPTCKASANQVPMSQPATCQKPISLCPPMPAGHSQSTPLGNIQIRKPGKAISPNPNLGGTAAQFGSLPNG</sequence>
<accession>A0ACC2RZH5</accession>
<dbReference type="EMBL" id="QTSX02006400">
    <property type="protein sequence ID" value="KAJ9055401.1"/>
    <property type="molecule type" value="Genomic_DNA"/>
</dbReference>
<protein>
    <submittedName>
        <fullName evidence="1">Uncharacterized protein</fullName>
    </submittedName>
</protein>
<proteinExistence type="predicted"/>
<evidence type="ECO:0000313" key="1">
    <source>
        <dbReference type="EMBL" id="KAJ9055401.1"/>
    </source>
</evidence>
<evidence type="ECO:0000313" key="2">
    <source>
        <dbReference type="Proteomes" id="UP001165960"/>
    </source>
</evidence>
<dbReference type="Proteomes" id="UP001165960">
    <property type="component" value="Unassembled WGS sequence"/>
</dbReference>
<name>A0ACC2RZH5_9FUNG</name>